<evidence type="ECO:0000313" key="2">
    <source>
        <dbReference type="EMBL" id="TWT94120.1"/>
    </source>
</evidence>
<feature type="transmembrane region" description="Helical" evidence="1">
    <location>
        <begin position="12"/>
        <end position="35"/>
    </location>
</feature>
<comment type="caution">
    <text evidence="2">The sequence shown here is derived from an EMBL/GenBank/DDBJ whole genome shotgun (WGS) entry which is preliminary data.</text>
</comment>
<keyword evidence="3" id="KW-1185">Reference proteome</keyword>
<keyword evidence="1" id="KW-0812">Transmembrane</keyword>
<dbReference type="EMBL" id="SJPR01000007">
    <property type="protein sequence ID" value="TWT94120.1"/>
    <property type="molecule type" value="Genomic_DNA"/>
</dbReference>
<keyword evidence="1" id="KW-1133">Transmembrane helix</keyword>
<evidence type="ECO:0000313" key="3">
    <source>
        <dbReference type="Proteomes" id="UP000317421"/>
    </source>
</evidence>
<dbReference type="PROSITE" id="PS51257">
    <property type="entry name" value="PROKAR_LIPOPROTEIN"/>
    <property type="match status" value="1"/>
</dbReference>
<evidence type="ECO:0000256" key="1">
    <source>
        <dbReference type="SAM" id="Phobius"/>
    </source>
</evidence>
<accession>A0A5C6A3Z1</accession>
<sequence>MRTETKGLFDECLRYAMALTTGVCLIAIGCGGNGLPMIPVSGVVTFDGGPPPAGGRITFTPTEVLEGLPRRPGLGRFDSQGTFVVSSFRDGDGLVPGTYKVKVSCLRGLPDVSQRDSTASVSYVAPGYEPDPLVVEKDSRAMEVQFDVPINPRLN</sequence>
<dbReference type="AlphaFoldDB" id="A0A5C6A3Z1"/>
<protein>
    <recommendedName>
        <fullName evidence="4">Carboxypeptidase regulatory-like domain-containing protein</fullName>
    </recommendedName>
</protein>
<proteinExistence type="predicted"/>
<evidence type="ECO:0008006" key="4">
    <source>
        <dbReference type="Google" id="ProtNLM"/>
    </source>
</evidence>
<gene>
    <name evidence="2" type="ORF">Pla108_38320</name>
</gene>
<keyword evidence="1" id="KW-0472">Membrane</keyword>
<name>A0A5C6A3Z1_9BACT</name>
<organism evidence="2 3">
    <name type="scientific">Botrimarina colliarenosi</name>
    <dbReference type="NCBI Taxonomy" id="2528001"/>
    <lineage>
        <taxon>Bacteria</taxon>
        <taxon>Pseudomonadati</taxon>
        <taxon>Planctomycetota</taxon>
        <taxon>Planctomycetia</taxon>
        <taxon>Pirellulales</taxon>
        <taxon>Lacipirellulaceae</taxon>
        <taxon>Botrimarina</taxon>
    </lineage>
</organism>
<dbReference type="Proteomes" id="UP000317421">
    <property type="component" value="Unassembled WGS sequence"/>
</dbReference>
<reference evidence="2 3" key="1">
    <citation type="submission" date="2019-02" db="EMBL/GenBank/DDBJ databases">
        <title>Deep-cultivation of Planctomycetes and their phenomic and genomic characterization uncovers novel biology.</title>
        <authorList>
            <person name="Wiegand S."/>
            <person name="Jogler M."/>
            <person name="Boedeker C."/>
            <person name="Pinto D."/>
            <person name="Vollmers J."/>
            <person name="Rivas-Marin E."/>
            <person name="Kohn T."/>
            <person name="Peeters S.H."/>
            <person name="Heuer A."/>
            <person name="Rast P."/>
            <person name="Oberbeckmann S."/>
            <person name="Bunk B."/>
            <person name="Jeske O."/>
            <person name="Meyerdierks A."/>
            <person name="Storesund J.E."/>
            <person name="Kallscheuer N."/>
            <person name="Luecker S."/>
            <person name="Lage O.M."/>
            <person name="Pohl T."/>
            <person name="Merkel B.J."/>
            <person name="Hornburger P."/>
            <person name="Mueller R.-W."/>
            <person name="Bruemmer F."/>
            <person name="Labrenz M."/>
            <person name="Spormann A.M."/>
            <person name="Op Den Camp H."/>
            <person name="Overmann J."/>
            <person name="Amann R."/>
            <person name="Jetten M.S.M."/>
            <person name="Mascher T."/>
            <person name="Medema M.H."/>
            <person name="Devos D.P."/>
            <person name="Kaster A.-K."/>
            <person name="Ovreas L."/>
            <person name="Rohde M."/>
            <person name="Galperin M.Y."/>
            <person name="Jogler C."/>
        </authorList>
    </citation>
    <scope>NUCLEOTIDE SEQUENCE [LARGE SCALE GENOMIC DNA]</scope>
    <source>
        <strain evidence="2 3">Pla108</strain>
    </source>
</reference>